<sequence length="262" mass="28241">MNDLDFDCTMCGKCCHGLRLALTVDEARAWLRRGGRVELMCEAIPWPVEPAAENREAQYRRARSFPAASGTLPVRIAVLLVATFDGACPNLGADMRCGIYHERPLVCRIYPAEINPFVVLAPANKGCPPDAWQGTPMIRHGQLIDSEVQASIDQARAASARDVSIKAQLCAALGVEHAALANEGFVTYAPESDVLLAALDATADEMHDKAHDHRHTPATQWNVISNRHETVETLTSVGALAAPPATTHAYGYLGFFAATPAS</sequence>
<dbReference type="Pfam" id="PF03692">
    <property type="entry name" value="CxxCxxCC"/>
    <property type="match status" value="1"/>
</dbReference>
<dbReference type="RefSeq" id="WP_349545442.1">
    <property type="nucleotide sequence ID" value="NZ_JAOALG010000002.1"/>
</dbReference>
<proteinExistence type="predicted"/>
<evidence type="ECO:0000313" key="2">
    <source>
        <dbReference type="Proteomes" id="UP001469089"/>
    </source>
</evidence>
<organism evidence="1 2">
    <name type="scientific">Paraburkholderia acidicola</name>
    <dbReference type="NCBI Taxonomy" id="1912599"/>
    <lineage>
        <taxon>Bacteria</taxon>
        <taxon>Pseudomonadati</taxon>
        <taxon>Pseudomonadota</taxon>
        <taxon>Betaproteobacteria</taxon>
        <taxon>Burkholderiales</taxon>
        <taxon>Burkholderiaceae</taxon>
        <taxon>Paraburkholderia</taxon>
    </lineage>
</organism>
<protein>
    <submittedName>
        <fullName evidence="1">YkgJ family cysteine cluster protein</fullName>
    </submittedName>
</protein>
<keyword evidence="2" id="KW-1185">Reference proteome</keyword>
<dbReference type="Proteomes" id="UP001469089">
    <property type="component" value="Unassembled WGS sequence"/>
</dbReference>
<evidence type="ECO:0000313" key="1">
    <source>
        <dbReference type="EMBL" id="MEQ5843841.1"/>
    </source>
</evidence>
<reference evidence="1 2" key="1">
    <citation type="journal article" date="2024" name="Chem. Sci.">
        <title>Discovery of a lagriamide polyketide by integrated genome mining, isotopic labeling, and untargeted metabolomics.</title>
        <authorList>
            <person name="Fergusson C.H."/>
            <person name="Saulog J."/>
            <person name="Paulo B.S."/>
            <person name="Wilson D.M."/>
            <person name="Liu D.Y."/>
            <person name="Morehouse N.J."/>
            <person name="Waterworth S."/>
            <person name="Barkei J."/>
            <person name="Gray C.A."/>
            <person name="Kwan J.C."/>
            <person name="Eustaquio A.S."/>
            <person name="Linington R.G."/>
        </authorList>
    </citation>
    <scope>NUCLEOTIDE SEQUENCE [LARGE SCALE GENOMIC DNA]</scope>
    <source>
        <strain evidence="1 2">RL17-338-BIF-B</strain>
    </source>
</reference>
<dbReference type="InterPro" id="IPR005358">
    <property type="entry name" value="Puta_zinc/iron-chelating_dom"/>
</dbReference>
<dbReference type="PANTHER" id="PTHR35866">
    <property type="entry name" value="PUTATIVE-RELATED"/>
    <property type="match status" value="1"/>
</dbReference>
<accession>A0ABV1LY37</accession>
<dbReference type="PANTHER" id="PTHR35866:SF1">
    <property type="entry name" value="YKGJ FAMILY CYSTEINE CLUSTER PROTEIN"/>
    <property type="match status" value="1"/>
</dbReference>
<name>A0ABV1LY37_9BURK</name>
<comment type="caution">
    <text evidence="1">The sequence shown here is derived from an EMBL/GenBank/DDBJ whole genome shotgun (WGS) entry which is preliminary data.</text>
</comment>
<gene>
    <name evidence="1" type="ORF">N0A02_30740</name>
</gene>
<dbReference type="EMBL" id="JAOALG010000002">
    <property type="protein sequence ID" value="MEQ5843841.1"/>
    <property type="molecule type" value="Genomic_DNA"/>
</dbReference>